<dbReference type="EMBL" id="CAXKWB010017369">
    <property type="protein sequence ID" value="CAL4118697.1"/>
    <property type="molecule type" value="Genomic_DNA"/>
</dbReference>
<accession>A0AAV2R6Z8</accession>
<evidence type="ECO:0000313" key="1">
    <source>
        <dbReference type="EMBL" id="CAL4118697.1"/>
    </source>
</evidence>
<dbReference type="Proteomes" id="UP001497623">
    <property type="component" value="Unassembled WGS sequence"/>
</dbReference>
<comment type="caution">
    <text evidence="1">The sequence shown here is derived from an EMBL/GenBank/DDBJ whole genome shotgun (WGS) entry which is preliminary data.</text>
</comment>
<gene>
    <name evidence="1" type="ORF">MNOR_LOCUS21512</name>
</gene>
<proteinExistence type="predicted"/>
<reference evidence="1 2" key="1">
    <citation type="submission" date="2024-05" db="EMBL/GenBank/DDBJ databases">
        <authorList>
            <person name="Wallberg A."/>
        </authorList>
    </citation>
    <scope>NUCLEOTIDE SEQUENCE [LARGE SCALE GENOMIC DNA]</scope>
</reference>
<evidence type="ECO:0000313" key="2">
    <source>
        <dbReference type="Proteomes" id="UP001497623"/>
    </source>
</evidence>
<dbReference type="AlphaFoldDB" id="A0AAV2R6Z8"/>
<keyword evidence="2" id="KW-1185">Reference proteome</keyword>
<protein>
    <submittedName>
        <fullName evidence="1">Uncharacterized protein</fullName>
    </submittedName>
</protein>
<name>A0AAV2R6Z8_MEGNR</name>
<sequence>MVSLQCVSSCGLQDQYSVRKYCHIYCIHMVSLYCVSFDFACENASLWKRIGCMDVAFLQCVYPDALLDHIYLSKPSHNVCIHISLHTYCHIRRLEFVSLYRVFSGVL</sequence>
<organism evidence="1 2">
    <name type="scientific">Meganyctiphanes norvegica</name>
    <name type="common">Northern krill</name>
    <name type="synonym">Thysanopoda norvegica</name>
    <dbReference type="NCBI Taxonomy" id="48144"/>
    <lineage>
        <taxon>Eukaryota</taxon>
        <taxon>Metazoa</taxon>
        <taxon>Ecdysozoa</taxon>
        <taxon>Arthropoda</taxon>
        <taxon>Crustacea</taxon>
        <taxon>Multicrustacea</taxon>
        <taxon>Malacostraca</taxon>
        <taxon>Eumalacostraca</taxon>
        <taxon>Eucarida</taxon>
        <taxon>Euphausiacea</taxon>
        <taxon>Euphausiidae</taxon>
        <taxon>Meganyctiphanes</taxon>
    </lineage>
</organism>